<organism evidence="1">
    <name type="scientific">uncultured Rubrobacteraceae bacterium</name>
    <dbReference type="NCBI Taxonomy" id="349277"/>
    <lineage>
        <taxon>Bacteria</taxon>
        <taxon>Bacillati</taxon>
        <taxon>Actinomycetota</taxon>
        <taxon>Rubrobacteria</taxon>
        <taxon>Rubrobacterales</taxon>
        <taxon>Rubrobacteraceae</taxon>
        <taxon>environmental samples</taxon>
    </lineage>
</organism>
<dbReference type="AlphaFoldDB" id="A0A6J4NTL9"/>
<reference evidence="1" key="1">
    <citation type="submission" date="2020-02" db="EMBL/GenBank/DDBJ databases">
        <authorList>
            <person name="Meier V. D."/>
        </authorList>
    </citation>
    <scope>NUCLEOTIDE SEQUENCE</scope>
    <source>
        <strain evidence="1">AVDCRST_MAG22</strain>
    </source>
</reference>
<feature type="non-terminal residue" evidence="1">
    <location>
        <position position="1"/>
    </location>
</feature>
<gene>
    <name evidence="1" type="ORF">AVDCRST_MAG22-916</name>
</gene>
<evidence type="ECO:0000313" key="1">
    <source>
        <dbReference type="EMBL" id="CAA9396541.1"/>
    </source>
</evidence>
<name>A0A6J4NTL9_9ACTN</name>
<proteinExistence type="predicted"/>
<accession>A0A6J4NTL9</accession>
<dbReference type="EMBL" id="CADCUV010000043">
    <property type="protein sequence ID" value="CAA9396541.1"/>
    <property type="molecule type" value="Genomic_DNA"/>
</dbReference>
<feature type="non-terminal residue" evidence="1">
    <location>
        <position position="65"/>
    </location>
</feature>
<protein>
    <submittedName>
        <fullName evidence="1">Uncharacterized protein</fullName>
    </submittedName>
</protein>
<sequence length="65" mass="7322">WKPTAEEPRLRPELCDGSSCCGRAPVPPPGRKTRRKRYWRYSESWRGSLGARGRFGSTCPGNRSG</sequence>